<keyword evidence="3" id="KW-0378">Hydrolase</keyword>
<comment type="caution">
    <text evidence="6">The sequence shown here is derived from an EMBL/GenBank/DDBJ whole genome shotgun (WGS) entry which is preliminary data.</text>
</comment>
<sequence length="88" mass="9741">MECLVAPLREENLSLHDHYLRVLGQFARLALHEEHFVRAAELRAAHGLKTPDALHLAAAQLHGCDELWTNDSRLASASHGLAVNLIKS</sequence>
<dbReference type="Pfam" id="PF01850">
    <property type="entry name" value="PIN"/>
    <property type="match status" value="1"/>
</dbReference>
<evidence type="ECO:0000259" key="5">
    <source>
        <dbReference type="Pfam" id="PF01850"/>
    </source>
</evidence>
<dbReference type="AlphaFoldDB" id="A0A3M8L9V8"/>
<proteinExistence type="predicted"/>
<name>A0A3M8L9V8_9MICO</name>
<gene>
    <name evidence="6" type="ORF">EEJ31_08730</name>
</gene>
<organism evidence="6 7">
    <name type="scientific">Cryobacterium tepidiphilum</name>
    <dbReference type="NCBI Taxonomy" id="2486026"/>
    <lineage>
        <taxon>Bacteria</taxon>
        <taxon>Bacillati</taxon>
        <taxon>Actinomycetota</taxon>
        <taxon>Actinomycetes</taxon>
        <taxon>Micrococcales</taxon>
        <taxon>Microbacteriaceae</taxon>
        <taxon>Cryobacterium</taxon>
    </lineage>
</organism>
<dbReference type="EMBL" id="RDSR01000012">
    <property type="protein sequence ID" value="RNE62297.1"/>
    <property type="molecule type" value="Genomic_DNA"/>
</dbReference>
<dbReference type="SUPFAM" id="SSF88723">
    <property type="entry name" value="PIN domain-like"/>
    <property type="match status" value="1"/>
</dbReference>
<dbReference type="OrthoDB" id="5082781at2"/>
<evidence type="ECO:0000256" key="4">
    <source>
        <dbReference type="ARBA" id="ARBA00022842"/>
    </source>
</evidence>
<evidence type="ECO:0000256" key="2">
    <source>
        <dbReference type="ARBA" id="ARBA00022723"/>
    </source>
</evidence>
<evidence type="ECO:0000256" key="3">
    <source>
        <dbReference type="ARBA" id="ARBA00022801"/>
    </source>
</evidence>
<dbReference type="Gene3D" id="3.40.50.1010">
    <property type="entry name" value="5'-nuclease"/>
    <property type="match status" value="1"/>
</dbReference>
<dbReference type="GO" id="GO:0046872">
    <property type="term" value="F:metal ion binding"/>
    <property type="evidence" value="ECO:0007669"/>
    <property type="project" value="UniProtKB-KW"/>
</dbReference>
<dbReference type="InterPro" id="IPR002716">
    <property type="entry name" value="PIN_dom"/>
</dbReference>
<reference evidence="6 7" key="1">
    <citation type="submission" date="2018-11" db="EMBL/GenBank/DDBJ databases">
        <title>Cryobacterium sp. nov., isolated from rhizosphere soil of lettuce.</title>
        <authorList>
            <person name="Wang Y."/>
        </authorList>
    </citation>
    <scope>NUCLEOTIDE SEQUENCE [LARGE SCALE GENOMIC DNA]</scope>
    <source>
        <strain evidence="6 7">NEAU-85</strain>
    </source>
</reference>
<keyword evidence="1" id="KW-0540">Nuclease</keyword>
<evidence type="ECO:0000313" key="6">
    <source>
        <dbReference type="EMBL" id="RNE62297.1"/>
    </source>
</evidence>
<accession>A0A3M8L9V8</accession>
<dbReference type="Proteomes" id="UP000279859">
    <property type="component" value="Unassembled WGS sequence"/>
</dbReference>
<keyword evidence="7" id="KW-1185">Reference proteome</keyword>
<evidence type="ECO:0000313" key="7">
    <source>
        <dbReference type="Proteomes" id="UP000279859"/>
    </source>
</evidence>
<protein>
    <submittedName>
        <fullName evidence="6">PIN domain-containing protein</fullName>
    </submittedName>
</protein>
<feature type="domain" description="PIN" evidence="5">
    <location>
        <begin position="10"/>
        <end position="77"/>
    </location>
</feature>
<keyword evidence="4" id="KW-0460">Magnesium</keyword>
<evidence type="ECO:0000256" key="1">
    <source>
        <dbReference type="ARBA" id="ARBA00022722"/>
    </source>
</evidence>
<dbReference type="GO" id="GO:0016787">
    <property type="term" value="F:hydrolase activity"/>
    <property type="evidence" value="ECO:0007669"/>
    <property type="project" value="UniProtKB-KW"/>
</dbReference>
<dbReference type="GO" id="GO:0004518">
    <property type="term" value="F:nuclease activity"/>
    <property type="evidence" value="ECO:0007669"/>
    <property type="project" value="UniProtKB-KW"/>
</dbReference>
<dbReference type="InterPro" id="IPR029060">
    <property type="entry name" value="PIN-like_dom_sf"/>
</dbReference>
<keyword evidence="2" id="KW-0479">Metal-binding</keyword>